<dbReference type="EMBL" id="CP001801">
    <property type="protein sequence ID" value="ACX95070.1"/>
    <property type="molecule type" value="Genomic_DNA"/>
</dbReference>
<dbReference type="SUPFAM" id="SSF46894">
    <property type="entry name" value="C-terminal effector domain of the bipartite response regulators"/>
    <property type="match status" value="1"/>
</dbReference>
<dbReference type="GO" id="GO:0000976">
    <property type="term" value="F:transcription cis-regulatory region binding"/>
    <property type="evidence" value="ECO:0007669"/>
    <property type="project" value="TreeGrafter"/>
</dbReference>
<feature type="domain" description="Response regulatory" evidence="10">
    <location>
        <begin position="16"/>
        <end position="130"/>
    </location>
</feature>
<protein>
    <submittedName>
        <fullName evidence="12">Two component transcriptional regulator, winged helix family</fullName>
    </submittedName>
</protein>
<evidence type="ECO:0000313" key="13">
    <source>
        <dbReference type="Proteomes" id="UP000009102"/>
    </source>
</evidence>
<dbReference type="PANTHER" id="PTHR48111:SF4">
    <property type="entry name" value="DNA-BINDING DUAL TRANSCRIPTIONAL REGULATOR OMPR"/>
    <property type="match status" value="1"/>
</dbReference>
<dbReference type="HOGENOM" id="CLU_000445_30_4_6"/>
<dbReference type="GO" id="GO:0006355">
    <property type="term" value="P:regulation of DNA-templated transcription"/>
    <property type="evidence" value="ECO:0007669"/>
    <property type="project" value="InterPro"/>
</dbReference>
<gene>
    <name evidence="12" type="ordered locus">Hneap_0207</name>
</gene>
<dbReference type="InterPro" id="IPR039420">
    <property type="entry name" value="WalR-like"/>
</dbReference>
<feature type="DNA-binding region" description="OmpR/PhoB-type" evidence="9">
    <location>
        <begin position="144"/>
        <end position="243"/>
    </location>
</feature>
<dbReference type="GO" id="GO:0005829">
    <property type="term" value="C:cytosol"/>
    <property type="evidence" value="ECO:0007669"/>
    <property type="project" value="TreeGrafter"/>
</dbReference>
<dbReference type="Proteomes" id="UP000009102">
    <property type="component" value="Chromosome"/>
</dbReference>
<dbReference type="FunFam" id="1.10.10.10:FF:000099">
    <property type="entry name" value="Two-component system response regulator TorR"/>
    <property type="match status" value="1"/>
</dbReference>
<dbReference type="Pfam" id="PF00072">
    <property type="entry name" value="Response_reg"/>
    <property type="match status" value="1"/>
</dbReference>
<keyword evidence="7" id="KW-0804">Transcription</keyword>
<evidence type="ECO:0000259" key="11">
    <source>
        <dbReference type="PROSITE" id="PS51755"/>
    </source>
</evidence>
<evidence type="ECO:0000256" key="9">
    <source>
        <dbReference type="PROSITE-ProRule" id="PRU01091"/>
    </source>
</evidence>
<dbReference type="PROSITE" id="PS51755">
    <property type="entry name" value="OMPR_PHOB"/>
    <property type="match status" value="1"/>
</dbReference>
<organism evidence="12 13">
    <name type="scientific">Halothiobacillus neapolitanus (strain ATCC 23641 / DSM 15147 / CIP 104769 / NCIMB 8539 / c2)</name>
    <name type="common">Thiobacillus neapolitanus</name>
    <dbReference type="NCBI Taxonomy" id="555778"/>
    <lineage>
        <taxon>Bacteria</taxon>
        <taxon>Pseudomonadati</taxon>
        <taxon>Pseudomonadota</taxon>
        <taxon>Gammaproteobacteria</taxon>
        <taxon>Chromatiales</taxon>
        <taxon>Halothiobacillaceae</taxon>
        <taxon>Halothiobacillus</taxon>
    </lineage>
</organism>
<dbReference type="RefSeq" id="WP_012823106.1">
    <property type="nucleotide sequence ID" value="NC_013422.1"/>
</dbReference>
<evidence type="ECO:0000256" key="6">
    <source>
        <dbReference type="ARBA" id="ARBA00023125"/>
    </source>
</evidence>
<evidence type="ECO:0000259" key="10">
    <source>
        <dbReference type="PROSITE" id="PS50110"/>
    </source>
</evidence>
<proteinExistence type="predicted"/>
<feature type="domain" description="OmpR/PhoB-type" evidence="11">
    <location>
        <begin position="144"/>
        <end position="243"/>
    </location>
</feature>
<dbReference type="SUPFAM" id="SSF52172">
    <property type="entry name" value="CheY-like"/>
    <property type="match status" value="1"/>
</dbReference>
<dbReference type="Gene3D" id="6.10.250.690">
    <property type="match status" value="1"/>
</dbReference>
<sequence length="262" mass="29618">MTDTIHDSAISPNAPRILVVDDDPGIQTLLGRYLREQGFDVRVVGSGAEMDIALAADPRVDLLVLDIMLPGEDGLSIARRLDPKTRPPVIMLSARGEDIDRIVGLEIGADDYVPKPFNPRELLARIRAVLRRQRMEPDARGKQDERIRVGDFAIDPQTRQAFLSDGALDLTHGEWQLLQFFMERPNRVINRDQIMDYLKGYERSAFDRSIDVRITRLRRKIETNPTEPRYLVTIWGEGYLFAPSGRSPRSPDASTAVVGERT</sequence>
<keyword evidence="6 9" id="KW-0238">DNA-binding</keyword>
<dbReference type="Pfam" id="PF00486">
    <property type="entry name" value="Trans_reg_C"/>
    <property type="match status" value="1"/>
</dbReference>
<accession>D0KWS3</accession>
<evidence type="ECO:0000256" key="3">
    <source>
        <dbReference type="ARBA" id="ARBA00022553"/>
    </source>
</evidence>
<reference evidence="12 13" key="1">
    <citation type="submission" date="2009-10" db="EMBL/GenBank/DDBJ databases">
        <title>Complete sequence of Halothiobacillus neapolitanus c2.</title>
        <authorList>
            <consortium name="US DOE Joint Genome Institute"/>
            <person name="Lucas S."/>
            <person name="Copeland A."/>
            <person name="Lapidus A."/>
            <person name="Glavina del Rio T."/>
            <person name="Tice H."/>
            <person name="Bruce D."/>
            <person name="Goodwin L."/>
            <person name="Pitluck S."/>
            <person name="Davenport K."/>
            <person name="Brettin T."/>
            <person name="Detter J.C."/>
            <person name="Han C."/>
            <person name="Tapia R."/>
            <person name="Larimer F."/>
            <person name="Land M."/>
            <person name="Hauser L."/>
            <person name="Kyrpides N."/>
            <person name="Mikhailova N."/>
            <person name="Kerfeld C."/>
            <person name="Cannon G."/>
            <person name="Heinhort S."/>
        </authorList>
    </citation>
    <scope>NUCLEOTIDE SEQUENCE [LARGE SCALE GENOMIC DNA]</scope>
    <source>
        <strain evidence="13">ATCC 23641 / c2</strain>
    </source>
</reference>
<comment type="subcellular location">
    <subcellularLocation>
        <location evidence="1">Cytoplasm</location>
    </subcellularLocation>
</comment>
<keyword evidence="2" id="KW-0963">Cytoplasm</keyword>
<dbReference type="Gene3D" id="3.40.50.2300">
    <property type="match status" value="1"/>
</dbReference>
<dbReference type="PROSITE" id="PS50110">
    <property type="entry name" value="RESPONSE_REGULATORY"/>
    <property type="match status" value="1"/>
</dbReference>
<evidence type="ECO:0000256" key="4">
    <source>
        <dbReference type="ARBA" id="ARBA00023012"/>
    </source>
</evidence>
<dbReference type="InterPro" id="IPR036388">
    <property type="entry name" value="WH-like_DNA-bd_sf"/>
</dbReference>
<dbReference type="eggNOG" id="COG0745">
    <property type="taxonomic scope" value="Bacteria"/>
</dbReference>
<dbReference type="SMART" id="SM00862">
    <property type="entry name" value="Trans_reg_C"/>
    <property type="match status" value="1"/>
</dbReference>
<evidence type="ECO:0000256" key="1">
    <source>
        <dbReference type="ARBA" id="ARBA00004496"/>
    </source>
</evidence>
<evidence type="ECO:0000256" key="2">
    <source>
        <dbReference type="ARBA" id="ARBA00022490"/>
    </source>
</evidence>
<keyword evidence="13" id="KW-1185">Reference proteome</keyword>
<evidence type="ECO:0000256" key="5">
    <source>
        <dbReference type="ARBA" id="ARBA00023015"/>
    </source>
</evidence>
<dbReference type="SMART" id="SM00448">
    <property type="entry name" value="REC"/>
    <property type="match status" value="1"/>
</dbReference>
<dbReference type="GO" id="GO:0000156">
    <property type="term" value="F:phosphorelay response regulator activity"/>
    <property type="evidence" value="ECO:0007669"/>
    <property type="project" value="TreeGrafter"/>
</dbReference>
<dbReference type="CDD" id="cd00383">
    <property type="entry name" value="trans_reg_C"/>
    <property type="match status" value="1"/>
</dbReference>
<dbReference type="InterPro" id="IPR016032">
    <property type="entry name" value="Sig_transdc_resp-reg_C-effctor"/>
</dbReference>
<evidence type="ECO:0000256" key="7">
    <source>
        <dbReference type="ARBA" id="ARBA00023163"/>
    </source>
</evidence>
<keyword evidence="5" id="KW-0805">Transcription regulation</keyword>
<name>D0KWS3_HALNC</name>
<evidence type="ECO:0000313" key="12">
    <source>
        <dbReference type="EMBL" id="ACX95070.1"/>
    </source>
</evidence>
<dbReference type="AlphaFoldDB" id="D0KWS3"/>
<dbReference type="OrthoDB" id="9802426at2"/>
<dbReference type="KEGG" id="hna:Hneap_0207"/>
<dbReference type="Gene3D" id="1.10.10.10">
    <property type="entry name" value="Winged helix-like DNA-binding domain superfamily/Winged helix DNA-binding domain"/>
    <property type="match status" value="1"/>
</dbReference>
<dbReference type="InterPro" id="IPR011006">
    <property type="entry name" value="CheY-like_superfamily"/>
</dbReference>
<dbReference type="STRING" id="555778.Hneap_0207"/>
<dbReference type="GO" id="GO:0032993">
    <property type="term" value="C:protein-DNA complex"/>
    <property type="evidence" value="ECO:0007669"/>
    <property type="project" value="TreeGrafter"/>
</dbReference>
<evidence type="ECO:0000256" key="8">
    <source>
        <dbReference type="PROSITE-ProRule" id="PRU00169"/>
    </source>
</evidence>
<keyword evidence="3 8" id="KW-0597">Phosphoprotein</keyword>
<dbReference type="InterPro" id="IPR001867">
    <property type="entry name" value="OmpR/PhoB-type_DNA-bd"/>
</dbReference>
<dbReference type="PANTHER" id="PTHR48111">
    <property type="entry name" value="REGULATOR OF RPOS"/>
    <property type="match status" value="1"/>
</dbReference>
<feature type="modified residue" description="4-aspartylphosphate" evidence="8">
    <location>
        <position position="66"/>
    </location>
</feature>
<keyword evidence="4" id="KW-0902">Two-component regulatory system</keyword>
<dbReference type="InterPro" id="IPR001789">
    <property type="entry name" value="Sig_transdc_resp-reg_receiver"/>
</dbReference>